<gene>
    <name evidence="2" type="ORF">S03H2_64474</name>
</gene>
<dbReference type="InterPro" id="IPR041468">
    <property type="entry name" value="HTH_ParB/Spo0J"/>
</dbReference>
<name>X1IB16_9ZZZZ</name>
<protein>
    <recommendedName>
        <fullName evidence="1">ParB/Spo0J HTH domain-containing protein</fullName>
    </recommendedName>
</protein>
<reference evidence="2" key="1">
    <citation type="journal article" date="2014" name="Front. Microbiol.">
        <title>High frequency of phylogenetically diverse reductive dehalogenase-homologous genes in deep subseafloor sedimentary metagenomes.</title>
        <authorList>
            <person name="Kawai M."/>
            <person name="Futagami T."/>
            <person name="Toyoda A."/>
            <person name="Takaki Y."/>
            <person name="Nishi S."/>
            <person name="Hori S."/>
            <person name="Arai W."/>
            <person name="Tsubouchi T."/>
            <person name="Morono Y."/>
            <person name="Uchiyama I."/>
            <person name="Ito T."/>
            <person name="Fujiyama A."/>
            <person name="Inagaki F."/>
            <person name="Takami H."/>
        </authorList>
    </citation>
    <scope>NUCLEOTIDE SEQUENCE</scope>
    <source>
        <strain evidence="2">Expedition CK06-06</strain>
    </source>
</reference>
<dbReference type="Gene3D" id="1.10.10.2830">
    <property type="match status" value="1"/>
</dbReference>
<proteinExistence type="predicted"/>
<evidence type="ECO:0000313" key="2">
    <source>
        <dbReference type="EMBL" id="GAH78887.1"/>
    </source>
</evidence>
<sequence>GKNQAEIAAMLGMSEKWVGERLRIVEWPQDVREALIQDRIRFSVGQELSRVGDAGTRAMYLRQAVTSGCSPGQARQWKMEWEREQAARASISERGLMERTGEGSAAEESRCAVCEREVERGTLRVLLLCPTCVESIEESLRS</sequence>
<comment type="caution">
    <text evidence="2">The sequence shown here is derived from an EMBL/GenBank/DDBJ whole genome shotgun (WGS) entry which is preliminary data.</text>
</comment>
<feature type="non-terminal residue" evidence="2">
    <location>
        <position position="1"/>
    </location>
</feature>
<feature type="domain" description="ParB/Spo0J HTH" evidence="1">
    <location>
        <begin position="3"/>
        <end position="74"/>
    </location>
</feature>
<evidence type="ECO:0000259" key="1">
    <source>
        <dbReference type="Pfam" id="PF17762"/>
    </source>
</evidence>
<dbReference type="SUPFAM" id="SSF109709">
    <property type="entry name" value="KorB DNA-binding domain-like"/>
    <property type="match status" value="1"/>
</dbReference>
<dbReference type="EMBL" id="BARU01041884">
    <property type="protein sequence ID" value="GAH78887.1"/>
    <property type="molecule type" value="Genomic_DNA"/>
</dbReference>
<dbReference type="Pfam" id="PF17762">
    <property type="entry name" value="HTH_ParB"/>
    <property type="match status" value="1"/>
</dbReference>
<accession>X1IB16</accession>
<dbReference type="AlphaFoldDB" id="X1IB16"/>
<organism evidence="2">
    <name type="scientific">marine sediment metagenome</name>
    <dbReference type="NCBI Taxonomy" id="412755"/>
    <lineage>
        <taxon>unclassified sequences</taxon>
        <taxon>metagenomes</taxon>
        <taxon>ecological metagenomes</taxon>
    </lineage>
</organism>